<dbReference type="EMBL" id="QXFY01000091">
    <property type="protein sequence ID" value="KAE9357573.1"/>
    <property type="molecule type" value="Genomic_DNA"/>
</dbReference>
<reference evidence="2 3" key="1">
    <citation type="submission" date="2018-09" db="EMBL/GenBank/DDBJ databases">
        <title>Genomic investigation of the strawberry pathogen Phytophthora fragariae indicates pathogenicity is determined by transcriptional variation in three key races.</title>
        <authorList>
            <person name="Adams T.M."/>
            <person name="Armitage A.D."/>
            <person name="Sobczyk M.K."/>
            <person name="Bates H.J."/>
            <person name="Dunwell J.M."/>
            <person name="Nellist C.F."/>
            <person name="Harrison R.J."/>
        </authorList>
    </citation>
    <scope>NUCLEOTIDE SEQUENCE [LARGE SCALE GENOMIC DNA]</scope>
    <source>
        <strain evidence="2 3">NOV-77</strain>
    </source>
</reference>
<feature type="region of interest" description="Disordered" evidence="1">
    <location>
        <begin position="20"/>
        <end position="114"/>
    </location>
</feature>
<proteinExistence type="predicted"/>
<dbReference type="Proteomes" id="UP000486351">
    <property type="component" value="Unassembled WGS sequence"/>
</dbReference>
<sequence length="114" mass="12261">MLACDNCAICLGLEPRICQEEPSKPSELARLSSTRGLDAQDDMATAPPTDKGGHQARPPDPPGPVDSVMGTPPSGLQTGEGHRHRYPPVVKDSYVDHTTDIRSPQHRTKTSPPK</sequence>
<organism evidence="2 3">
    <name type="scientific">Phytophthora fragariae</name>
    <dbReference type="NCBI Taxonomy" id="53985"/>
    <lineage>
        <taxon>Eukaryota</taxon>
        <taxon>Sar</taxon>
        <taxon>Stramenopiles</taxon>
        <taxon>Oomycota</taxon>
        <taxon>Peronosporomycetes</taxon>
        <taxon>Peronosporales</taxon>
        <taxon>Peronosporaceae</taxon>
        <taxon>Phytophthora</taxon>
    </lineage>
</organism>
<dbReference type="AlphaFoldDB" id="A0A6G0SFF2"/>
<protein>
    <submittedName>
        <fullName evidence="2">Uncharacterized protein</fullName>
    </submittedName>
</protein>
<evidence type="ECO:0000313" key="3">
    <source>
        <dbReference type="Proteomes" id="UP000486351"/>
    </source>
</evidence>
<evidence type="ECO:0000313" key="2">
    <source>
        <dbReference type="EMBL" id="KAE9357573.1"/>
    </source>
</evidence>
<feature type="compositionally biased region" description="Basic residues" evidence="1">
    <location>
        <begin position="104"/>
        <end position="114"/>
    </location>
</feature>
<comment type="caution">
    <text evidence="2">The sequence shown here is derived from an EMBL/GenBank/DDBJ whole genome shotgun (WGS) entry which is preliminary data.</text>
</comment>
<gene>
    <name evidence="2" type="ORF">PF008_g3091</name>
</gene>
<accession>A0A6G0SFF2</accession>
<name>A0A6G0SFF2_9STRA</name>
<evidence type="ECO:0000256" key="1">
    <source>
        <dbReference type="SAM" id="MobiDB-lite"/>
    </source>
</evidence>